<name>A0A1H7TDA4_9GAMM</name>
<dbReference type="AlphaFoldDB" id="A0A1H7TDA4"/>
<keyword evidence="1" id="KW-0732">Signal</keyword>
<evidence type="ECO:0000313" key="2">
    <source>
        <dbReference type="EMBL" id="SEL82535.1"/>
    </source>
</evidence>
<accession>A0A1H7TDA4</accession>
<keyword evidence="3" id="KW-1185">Reference proteome</keyword>
<evidence type="ECO:0000256" key="1">
    <source>
        <dbReference type="SAM" id="SignalP"/>
    </source>
</evidence>
<proteinExistence type="predicted"/>
<dbReference type="EMBL" id="FOBI01000024">
    <property type="protein sequence ID" value="SEL82535.1"/>
    <property type="molecule type" value="Genomic_DNA"/>
</dbReference>
<dbReference type="RefSeq" id="WP_233144082.1">
    <property type="nucleotide sequence ID" value="NZ_NBOC01000023.1"/>
</dbReference>
<reference evidence="3" key="1">
    <citation type="submission" date="2016-10" db="EMBL/GenBank/DDBJ databases">
        <authorList>
            <person name="Varghese N."/>
            <person name="Submissions S."/>
        </authorList>
    </citation>
    <scope>NUCLEOTIDE SEQUENCE [LARGE SCALE GENOMIC DNA]</scope>
    <source>
        <strain evidence="3">CGMCC 1.9127</strain>
    </source>
</reference>
<sequence>MSILNFTVALRIILVLSIVLQSISSIASATSENHQIDVEHLQTQHDHKDDRDILNENADDEPHDIKDCHHCGHCSGNHLSWILISNSNSATKLYNNNLIPYQFGQTKEFLDAILRPPIS</sequence>
<evidence type="ECO:0008006" key="4">
    <source>
        <dbReference type="Google" id="ProtNLM"/>
    </source>
</evidence>
<protein>
    <recommendedName>
        <fullName evidence="4">DUF2946 domain-containing protein</fullName>
    </recommendedName>
</protein>
<feature type="signal peptide" evidence="1">
    <location>
        <begin position="1"/>
        <end position="29"/>
    </location>
</feature>
<organism evidence="2 3">
    <name type="scientific">Colwellia chukchiensis</name>
    <dbReference type="NCBI Taxonomy" id="641665"/>
    <lineage>
        <taxon>Bacteria</taxon>
        <taxon>Pseudomonadati</taxon>
        <taxon>Pseudomonadota</taxon>
        <taxon>Gammaproteobacteria</taxon>
        <taxon>Alteromonadales</taxon>
        <taxon>Colwelliaceae</taxon>
        <taxon>Colwellia</taxon>
    </lineage>
</organism>
<evidence type="ECO:0000313" key="3">
    <source>
        <dbReference type="Proteomes" id="UP000199297"/>
    </source>
</evidence>
<feature type="chain" id="PRO_5011685819" description="DUF2946 domain-containing protein" evidence="1">
    <location>
        <begin position="30"/>
        <end position="119"/>
    </location>
</feature>
<dbReference type="Proteomes" id="UP000199297">
    <property type="component" value="Unassembled WGS sequence"/>
</dbReference>
<gene>
    <name evidence="2" type="ORF">SAMN05216262_12423</name>
</gene>
<dbReference type="STRING" id="641665.GCA_002104455_02093"/>